<dbReference type="AlphaFoldDB" id="A0A0T5NZF9"/>
<dbReference type="Pfam" id="PF08139">
    <property type="entry name" value="LPAM_1"/>
    <property type="match status" value="1"/>
</dbReference>
<protein>
    <recommendedName>
        <fullName evidence="1">Type IV secretion system putative lipoprotein virB7</fullName>
    </recommendedName>
</protein>
<sequence length="38" mass="3911">MRKIAVFALIAAALSGCATIEGVGRDISGASRGVQSWF</sequence>
<evidence type="ECO:0000256" key="3">
    <source>
        <dbReference type="SAM" id="SignalP"/>
    </source>
</evidence>
<feature type="chain" id="PRO_5006664078" description="Type IV secretion system putative lipoprotein virB7" evidence="3">
    <location>
        <begin position="19"/>
        <end position="38"/>
    </location>
</feature>
<gene>
    <name evidence="4" type="ORF">XM53_00655</name>
</gene>
<evidence type="ECO:0000313" key="4">
    <source>
        <dbReference type="EMBL" id="KRS14279.1"/>
    </source>
</evidence>
<name>A0A0T5NZF9_9RHOB</name>
<evidence type="ECO:0000256" key="2">
    <source>
        <dbReference type="ARBA" id="ARBA00022729"/>
    </source>
</evidence>
<dbReference type="PROSITE" id="PS51257">
    <property type="entry name" value="PROKAR_LIPOPROTEIN"/>
    <property type="match status" value="1"/>
</dbReference>
<evidence type="ECO:0000256" key="1">
    <source>
        <dbReference type="ARBA" id="ARBA00017922"/>
    </source>
</evidence>
<evidence type="ECO:0000313" key="5">
    <source>
        <dbReference type="Proteomes" id="UP000051295"/>
    </source>
</evidence>
<comment type="caution">
    <text evidence="4">The sequence shown here is derived from an EMBL/GenBank/DDBJ whole genome shotgun (WGS) entry which is preliminary data.</text>
</comment>
<organism evidence="4 5">
    <name type="scientific">Roseovarius atlanticus</name>
    <dbReference type="NCBI Taxonomy" id="1641875"/>
    <lineage>
        <taxon>Bacteria</taxon>
        <taxon>Pseudomonadati</taxon>
        <taxon>Pseudomonadota</taxon>
        <taxon>Alphaproteobacteria</taxon>
        <taxon>Rhodobacterales</taxon>
        <taxon>Roseobacteraceae</taxon>
        <taxon>Roseovarius</taxon>
    </lineage>
</organism>
<dbReference type="OrthoDB" id="7363288at2"/>
<keyword evidence="2 3" id="KW-0732">Signal</keyword>
<reference evidence="4 5" key="1">
    <citation type="submission" date="2015-04" db="EMBL/GenBank/DDBJ databases">
        <title>The draft genome sequence of Roseovarius sp.R12b.</title>
        <authorList>
            <person name="Li G."/>
            <person name="Lai Q."/>
            <person name="Shao Z."/>
            <person name="Yan P."/>
        </authorList>
    </citation>
    <scope>NUCLEOTIDE SEQUENCE [LARGE SCALE GENOMIC DNA]</scope>
    <source>
        <strain evidence="4 5">R12B</strain>
    </source>
</reference>
<proteinExistence type="predicted"/>
<keyword evidence="5" id="KW-1185">Reference proteome</keyword>
<dbReference type="EMBL" id="LAXJ01000002">
    <property type="protein sequence ID" value="KRS14279.1"/>
    <property type="molecule type" value="Genomic_DNA"/>
</dbReference>
<feature type="signal peptide" evidence="3">
    <location>
        <begin position="1"/>
        <end position="18"/>
    </location>
</feature>
<accession>A0A0T5NZF9</accession>
<dbReference type="PATRIC" id="fig|1641875.4.peg.1215"/>
<dbReference type="InterPro" id="IPR012640">
    <property type="entry name" value="Membr_lipoprot_lipid_attach_CS"/>
</dbReference>
<dbReference type="Proteomes" id="UP000051295">
    <property type="component" value="Unassembled WGS sequence"/>
</dbReference>
<dbReference type="RefSeq" id="WP_057789274.1">
    <property type="nucleotide sequence ID" value="NZ_JAHVHQ010000003.1"/>
</dbReference>